<dbReference type="Pfam" id="PF26174">
    <property type="entry name" value="LEA-2_1"/>
    <property type="match status" value="1"/>
</dbReference>
<reference evidence="4 5" key="1">
    <citation type="journal article" date="2023" name="IMA Fungus">
        <title>Comparative genomic study of the Penicillium genus elucidates a diverse pangenome and 15 lateral gene transfer events.</title>
        <authorList>
            <person name="Petersen C."/>
            <person name="Sorensen T."/>
            <person name="Nielsen M.R."/>
            <person name="Sondergaard T.E."/>
            <person name="Sorensen J.L."/>
            <person name="Fitzpatrick D.A."/>
            <person name="Frisvad J.C."/>
            <person name="Nielsen K.L."/>
        </authorList>
    </citation>
    <scope>NUCLEOTIDE SEQUENCE [LARGE SCALE GENOMIC DNA]</scope>
    <source>
        <strain evidence="4 5">IBT 35679</strain>
    </source>
</reference>
<name>A0AAD6D7N2_9EURO</name>
<dbReference type="GO" id="GO:0000329">
    <property type="term" value="C:fungal-type vacuole membrane"/>
    <property type="evidence" value="ECO:0007669"/>
    <property type="project" value="InterPro"/>
</dbReference>
<evidence type="ECO:0000313" key="4">
    <source>
        <dbReference type="EMBL" id="KAJ5556455.1"/>
    </source>
</evidence>
<feature type="compositionally biased region" description="Polar residues" evidence="1">
    <location>
        <begin position="14"/>
        <end position="23"/>
    </location>
</feature>
<feature type="compositionally biased region" description="Low complexity" evidence="1">
    <location>
        <begin position="35"/>
        <end position="60"/>
    </location>
</feature>
<evidence type="ECO:0000256" key="1">
    <source>
        <dbReference type="SAM" id="MobiDB-lite"/>
    </source>
</evidence>
<evidence type="ECO:0000313" key="5">
    <source>
        <dbReference type="Proteomes" id="UP001220324"/>
    </source>
</evidence>
<dbReference type="Proteomes" id="UP001220324">
    <property type="component" value="Unassembled WGS sequence"/>
</dbReference>
<gene>
    <name evidence="4" type="ORF">N7494_000370</name>
</gene>
<evidence type="ECO:0000256" key="2">
    <source>
        <dbReference type="SAM" id="Phobius"/>
    </source>
</evidence>
<proteinExistence type="predicted"/>
<comment type="caution">
    <text evidence="4">The sequence shown here is derived from an EMBL/GenBank/DDBJ whole genome shotgun (WGS) entry which is preliminary data.</text>
</comment>
<protein>
    <recommendedName>
        <fullName evidence="3">Tag1 C-terminal domain-containing protein</fullName>
    </recommendedName>
</protein>
<feature type="compositionally biased region" description="Basic and acidic residues" evidence="1">
    <location>
        <begin position="77"/>
        <end position="88"/>
    </location>
</feature>
<keyword evidence="2" id="KW-0472">Membrane</keyword>
<keyword evidence="5" id="KW-1185">Reference proteome</keyword>
<dbReference type="Pfam" id="PF22786">
    <property type="entry name" value="Tag1_C"/>
    <property type="match status" value="1"/>
</dbReference>
<feature type="domain" description="Tag1 C-terminal" evidence="3">
    <location>
        <begin position="525"/>
        <end position="638"/>
    </location>
</feature>
<evidence type="ECO:0000259" key="3">
    <source>
        <dbReference type="Pfam" id="PF22786"/>
    </source>
</evidence>
<accession>A0AAD6D7N2</accession>
<feature type="region of interest" description="Disordered" evidence="1">
    <location>
        <begin position="1"/>
        <end position="136"/>
    </location>
</feature>
<feature type="transmembrane region" description="Helical" evidence="2">
    <location>
        <begin position="143"/>
        <end position="167"/>
    </location>
</feature>
<dbReference type="PANTHER" id="PTHR35895:SF3">
    <property type="entry name" value="PRE-RRNA PROCESSING PROTEIN"/>
    <property type="match status" value="1"/>
</dbReference>
<dbReference type="PANTHER" id="PTHR35895">
    <property type="entry name" value="CHROMOSOME 16, WHOLE GENOME SHOTGUN SEQUENCE"/>
    <property type="match status" value="1"/>
</dbReference>
<dbReference type="EMBL" id="JAQIZZ010000001">
    <property type="protein sequence ID" value="KAJ5556455.1"/>
    <property type="molecule type" value="Genomic_DNA"/>
</dbReference>
<organism evidence="4 5">
    <name type="scientific">Penicillium frequentans</name>
    <dbReference type="NCBI Taxonomy" id="3151616"/>
    <lineage>
        <taxon>Eukaryota</taxon>
        <taxon>Fungi</taxon>
        <taxon>Dikarya</taxon>
        <taxon>Ascomycota</taxon>
        <taxon>Pezizomycotina</taxon>
        <taxon>Eurotiomycetes</taxon>
        <taxon>Eurotiomycetidae</taxon>
        <taxon>Eurotiales</taxon>
        <taxon>Aspergillaceae</taxon>
        <taxon>Penicillium</taxon>
    </lineage>
</organism>
<sequence length="642" mass="69561">MADESSESLLDGQAVSSSSNLVTNRPAHLDEQHRSFGLSSNTTTTSSSHRASAADAASESILDRQARSSSSNLVADKTIRPDQQHRPFELSSESTPLLLRRDDINTTYGTEDRQSRPSSFVSHGEESPDDGSTKRSRVRWPTIISLTLLTTGVLVILVFAFAAPAVVKEYGQGAAVFQPSTLSIDSTTPDGVRARIQGDFVMDSSRVKSKTVRNFGRFMTWIAREVETGPSEVDVYLPEYGNVLIGSAAVPNIKVNIRNGHHNKLDFLTDLKAGDIKGIHAIAMDWIEGRLARLRVKGKTSLQLKSGLLRLGTQVLTDTMTFEENDFPALPDINLVKLNVHDGNNGTMEVEAVLGAMLHSPVAITIPPLGFDILVPNCSPGDPNILAASARSGEIHVEPNQLTNVSVQGLVNNLPQELVSVCPGQKGSPLDWLVTSYIKGIETTIYVRGADAPSPQTPDWLVDLLRSVTIPLPFTNHALDNLVKNFTMKDTHFSLPSPFADPDSPEGKPTVSALVKCLVALPEQMNLHVDVPRVRAFTDVFYNGKELGKLDIDKWQDSNSTQVIDEDGSPAMLVEFAVKDAPLQVTNDGVLSRLVQDMLWGSEEVILHVDAKVDAKVSTGLGQFAVRGIPADGNVPVNSVFS</sequence>
<keyword evidence="2" id="KW-1133">Transmembrane helix</keyword>
<dbReference type="InterPro" id="IPR055011">
    <property type="entry name" value="Tag1_C"/>
</dbReference>
<dbReference type="AlphaFoldDB" id="A0AAD6D7N2"/>
<keyword evidence="2" id="KW-0812">Transmembrane</keyword>
<feature type="compositionally biased region" description="Basic and acidic residues" evidence="1">
    <location>
        <begin position="99"/>
        <end position="115"/>
    </location>
</feature>
<dbReference type="InterPro" id="IPR046368">
    <property type="entry name" value="Tag1"/>
</dbReference>